<dbReference type="GO" id="GO:0005737">
    <property type="term" value="C:cytoplasm"/>
    <property type="evidence" value="ECO:0007669"/>
    <property type="project" value="TreeGrafter"/>
</dbReference>
<feature type="compositionally biased region" description="Polar residues" evidence="3">
    <location>
        <begin position="670"/>
        <end position="689"/>
    </location>
</feature>
<protein>
    <recommendedName>
        <fullName evidence="9">CID domain-containing protein</fullName>
    </recommendedName>
</protein>
<feature type="region of interest" description="Disordered" evidence="3">
    <location>
        <begin position="838"/>
        <end position="915"/>
    </location>
</feature>
<dbReference type="PANTHER" id="PTHR15921">
    <property type="entry name" value="PRE-MRNA CLEAVAGE COMPLEX II"/>
    <property type="match status" value="1"/>
</dbReference>
<feature type="region of interest" description="Disordered" evidence="3">
    <location>
        <begin position="665"/>
        <end position="689"/>
    </location>
</feature>
<evidence type="ECO:0000313" key="7">
    <source>
        <dbReference type="EMBL" id="KAB5552300.1"/>
    </source>
</evidence>
<dbReference type="PROSITE" id="PS51391">
    <property type="entry name" value="CID"/>
    <property type="match status" value="1"/>
</dbReference>
<evidence type="ECO:0008006" key="9">
    <source>
        <dbReference type="Google" id="ProtNLM"/>
    </source>
</evidence>
<dbReference type="InterPro" id="IPR045154">
    <property type="entry name" value="PCF11-like"/>
</dbReference>
<dbReference type="CDD" id="cd16982">
    <property type="entry name" value="CID_Pcf11"/>
    <property type="match status" value="1"/>
</dbReference>
<evidence type="ECO:0000256" key="4">
    <source>
        <dbReference type="SAM" id="Phobius"/>
    </source>
</evidence>
<dbReference type="InterPro" id="IPR013087">
    <property type="entry name" value="Znf_C2H2_type"/>
</dbReference>
<feature type="region of interest" description="Disordered" evidence="3">
    <location>
        <begin position="748"/>
        <end position="806"/>
    </location>
</feature>
<evidence type="ECO:0000256" key="3">
    <source>
        <dbReference type="SAM" id="MobiDB-lite"/>
    </source>
</evidence>
<feature type="region of interest" description="Disordered" evidence="3">
    <location>
        <begin position="934"/>
        <end position="979"/>
    </location>
</feature>
<evidence type="ECO:0000256" key="1">
    <source>
        <dbReference type="ARBA" id="ARBA00022664"/>
    </source>
</evidence>
<keyword evidence="2" id="KW-0479">Metal-binding</keyword>
<dbReference type="GO" id="GO:0008270">
    <property type="term" value="F:zinc ion binding"/>
    <property type="evidence" value="ECO:0007669"/>
    <property type="project" value="UniProtKB-KW"/>
</dbReference>
<dbReference type="GO" id="GO:0005849">
    <property type="term" value="C:mRNA cleavage factor complex"/>
    <property type="evidence" value="ECO:0007669"/>
    <property type="project" value="TreeGrafter"/>
</dbReference>
<keyword evidence="1" id="KW-0507">mRNA processing</keyword>
<dbReference type="PROSITE" id="PS00028">
    <property type="entry name" value="ZINC_FINGER_C2H2_1"/>
    <property type="match status" value="1"/>
</dbReference>
<dbReference type="SMART" id="SM00582">
    <property type="entry name" value="RPR"/>
    <property type="match status" value="1"/>
</dbReference>
<feature type="compositionally biased region" description="Low complexity" evidence="3">
    <location>
        <begin position="858"/>
        <end position="876"/>
    </location>
</feature>
<feature type="domain" description="C2H2-type" evidence="5">
    <location>
        <begin position="1027"/>
        <end position="1054"/>
    </location>
</feature>
<keyword evidence="2" id="KW-0863">Zinc-finger</keyword>
<feature type="region of interest" description="Disordered" evidence="3">
    <location>
        <begin position="558"/>
        <end position="591"/>
    </location>
</feature>
<dbReference type="EMBL" id="VDCV01000006">
    <property type="protein sequence ID" value="KAB5552300.1"/>
    <property type="molecule type" value="Genomic_DNA"/>
</dbReference>
<feature type="compositionally biased region" description="Polar residues" evidence="3">
    <location>
        <begin position="899"/>
        <end position="908"/>
    </location>
</feature>
<keyword evidence="8" id="KW-1185">Reference proteome</keyword>
<evidence type="ECO:0000259" key="6">
    <source>
        <dbReference type="PROSITE" id="PS51391"/>
    </source>
</evidence>
<evidence type="ECO:0000313" key="8">
    <source>
        <dbReference type="Proteomes" id="UP000326939"/>
    </source>
</evidence>
<dbReference type="InterPro" id="IPR008942">
    <property type="entry name" value="ENTH_VHS"/>
</dbReference>
<keyword evidence="4" id="KW-0472">Membrane</keyword>
<dbReference type="SUPFAM" id="SSF48464">
    <property type="entry name" value="ENTH/VHS domain"/>
    <property type="match status" value="1"/>
</dbReference>
<keyword evidence="4" id="KW-1133">Transmembrane helix</keyword>
<feature type="compositionally biased region" description="Low complexity" evidence="3">
    <location>
        <begin position="953"/>
        <end position="965"/>
    </location>
</feature>
<dbReference type="FunFam" id="1.25.40.90:FF:000023">
    <property type="entry name" value="polyadenylation and cleavage factor homolog 4"/>
    <property type="match status" value="1"/>
</dbReference>
<feature type="compositionally biased region" description="Polar residues" evidence="3">
    <location>
        <begin position="877"/>
        <end position="886"/>
    </location>
</feature>
<dbReference type="GO" id="GO:0031124">
    <property type="term" value="P:mRNA 3'-end processing"/>
    <property type="evidence" value="ECO:0007669"/>
    <property type="project" value="InterPro"/>
</dbReference>
<proteinExistence type="predicted"/>
<keyword evidence="2" id="KW-0862">Zinc</keyword>
<dbReference type="Proteomes" id="UP000326939">
    <property type="component" value="Chromosome 6"/>
</dbReference>
<accession>A0A5N5MAX3</accession>
<keyword evidence="4" id="KW-0812">Transmembrane</keyword>
<dbReference type="Pfam" id="PF04818">
    <property type="entry name" value="CID"/>
    <property type="match status" value="1"/>
</dbReference>
<sequence length="1320" mass="145014">MEMESTRRSFDRSREPGLKKPRLAEEQANLKGRPFTQRPAAAPSARYRPGVDRDLESNDSNRSSAYQPQPVPQPQQYQELVSQYKTALAELTFNSKPIITNLTIIAGENIHAAKAVAATICANILEVPSEQKLPSLYLLDSIVKNIGRDYIKYFAARLPEVFCKAYRQVDSPVHSSMRHLFGTWKGVFPPQPLQMIEKELGLAHAVNGSSAGAATTRSESQSQRPPNSIHVNPKYLERQRIQQSSRLLEQTLLHHLCFLVLSLRCSCLAECLVLTASVAASMVVFVGVEGFKKARQAFERGLIPDTIFPFRENEEKLSQRQEVNIISTHDHLQSEAKVVSNDLAVPVANSTEDVEGLDRAVSIDTRRPWVDPPLVLQTLQRSHREALSEPVHEKKKIGAIHGDFEYGSHVSRKTSLGIGRTSGRAAEQGQENPWYGTSSNAADLISGQRNGFNMKHEFPNYSASKFPVIDLQPQPTQRIGRSGTGMAANWKNSEEEEYIWDMHSRLSDHSATSLSNNSRKDRWIPDDSDKMFVRRGSDPNPCLPFCFNVQDLERFDAETSSDSLSTEQKEHATIGLHSSLPWKSSESHSTDGLIHPGTSTTNIGHVEGYAATIGGVATSSRSSSSRMAVRPLLGSSRIGKAGLASSTNTSLLSTETLGQQKFQSLGAASPSGQSPLHQRPSSPTFQASYPQLLNSGEQEYHQSQSMTQPDYRAQFSGNLLPSNVQLGNLPKLQSEDLQAPSLPSFQLSHKHRLSQPRQPDSKESEAFGQIQRPHLPPVSNTGTSSTSGSSASDHSNPFTAGTSGQSSTSSLLAAVMKTGILSKINSGVVSDQNFQDIGKMPSQSITQPPLSSGPPPQLSLSGARIESASSAASQSQDKSPTVSNISQRKEERPPLPLGSTPSSEQTPDAVNKAPNPISNLLSSLVAKGLISTSKSETSSPLSTEVPSQLQKNPSITSPSSEPISSATLPSSTVDELSIPEPDTKCSVALSQTTKVEIDDLIGLEFKPEVIRELHPPVISSLFEDLPHRCSLCGLQLKLKERLRRHLEWHNQRKPELDGINKSTRGWYADLRDWLNEKEGLPLGVESSCRMDDIEETTECDGQTVLAHEDHCVCVLCGKLFEDYYCEERNKWMFNGAVRMTLPPRYGQIGIAKESAKGPIVHVNCISESSLCDLGLASNIKMVKELKSLEVILDLIGGIRSSDVLNVGTRCALMVWDPILSFIIEYTSRLGSNVCQADMNLHHQPMPAMQSQETVTNPQMFGVAMLAVLITRTLFGVLDALLVLFFRLYLFHRLPCIAFHLCYGFDFHKLAVRFLNSSALD</sequence>
<feature type="compositionally biased region" description="Basic and acidic residues" evidence="3">
    <location>
        <begin position="1"/>
        <end position="25"/>
    </location>
</feature>
<evidence type="ECO:0000256" key="2">
    <source>
        <dbReference type="PROSITE-ProRule" id="PRU00042"/>
    </source>
</evidence>
<dbReference type="PANTHER" id="PTHR15921:SF3">
    <property type="entry name" value="PRE-MRNA CLEAVAGE COMPLEX 2 PROTEIN PCF11"/>
    <property type="match status" value="1"/>
</dbReference>
<feature type="compositionally biased region" description="Low complexity" evidence="3">
    <location>
        <begin position="934"/>
        <end position="943"/>
    </location>
</feature>
<dbReference type="GO" id="GO:0003729">
    <property type="term" value="F:mRNA binding"/>
    <property type="evidence" value="ECO:0007669"/>
    <property type="project" value="InterPro"/>
</dbReference>
<dbReference type="Gene3D" id="1.25.40.90">
    <property type="match status" value="1"/>
</dbReference>
<feature type="compositionally biased region" description="Low complexity" evidence="3">
    <location>
        <begin position="38"/>
        <end position="48"/>
    </location>
</feature>
<dbReference type="Pfam" id="PF23228">
    <property type="entry name" value="zf_PCFS4"/>
    <property type="match status" value="1"/>
</dbReference>
<dbReference type="GO" id="GO:0006369">
    <property type="term" value="P:termination of RNA polymerase II transcription"/>
    <property type="evidence" value="ECO:0007669"/>
    <property type="project" value="InterPro"/>
</dbReference>
<dbReference type="PROSITE" id="PS50157">
    <property type="entry name" value="ZINC_FINGER_C2H2_2"/>
    <property type="match status" value="1"/>
</dbReference>
<name>A0A5N5MAX3_9ROSI</name>
<feature type="compositionally biased region" description="Low complexity" evidence="3">
    <location>
        <begin position="779"/>
        <end position="792"/>
    </location>
</feature>
<feature type="region of interest" description="Disordered" evidence="3">
    <location>
        <begin position="1"/>
        <end position="75"/>
    </location>
</feature>
<gene>
    <name evidence="7" type="ORF">DKX38_009611</name>
</gene>
<dbReference type="InterPro" id="IPR047415">
    <property type="entry name" value="Pcf11_CID"/>
</dbReference>
<evidence type="ECO:0000259" key="5">
    <source>
        <dbReference type="PROSITE" id="PS50157"/>
    </source>
</evidence>
<dbReference type="GO" id="GO:0000993">
    <property type="term" value="F:RNA polymerase II complex binding"/>
    <property type="evidence" value="ECO:0007669"/>
    <property type="project" value="InterPro"/>
</dbReference>
<organism evidence="7 8">
    <name type="scientific">Salix brachista</name>
    <dbReference type="NCBI Taxonomy" id="2182728"/>
    <lineage>
        <taxon>Eukaryota</taxon>
        <taxon>Viridiplantae</taxon>
        <taxon>Streptophyta</taxon>
        <taxon>Embryophyta</taxon>
        <taxon>Tracheophyta</taxon>
        <taxon>Spermatophyta</taxon>
        <taxon>Magnoliopsida</taxon>
        <taxon>eudicotyledons</taxon>
        <taxon>Gunneridae</taxon>
        <taxon>Pentapetalae</taxon>
        <taxon>rosids</taxon>
        <taxon>fabids</taxon>
        <taxon>Malpighiales</taxon>
        <taxon>Salicaceae</taxon>
        <taxon>Saliceae</taxon>
        <taxon>Salix</taxon>
    </lineage>
</organism>
<feature type="domain" description="CID" evidence="6">
    <location>
        <begin position="76"/>
        <end position="204"/>
    </location>
</feature>
<comment type="caution">
    <text evidence="7">The sequence shown here is derived from an EMBL/GenBank/DDBJ whole genome shotgun (WGS) entry which is preliminary data.</text>
</comment>
<dbReference type="InterPro" id="IPR057242">
    <property type="entry name" value="PCFS4-like"/>
</dbReference>
<feature type="transmembrane region" description="Helical" evidence="4">
    <location>
        <begin position="1259"/>
        <end position="1285"/>
    </location>
</feature>
<dbReference type="InterPro" id="IPR006569">
    <property type="entry name" value="CID_dom"/>
</dbReference>
<reference evidence="8" key="1">
    <citation type="journal article" date="2019" name="Gigascience">
        <title>De novo genome assembly of the endangered Acer yangbiense, a plant species with extremely small populations endemic to Yunnan Province, China.</title>
        <authorList>
            <person name="Yang J."/>
            <person name="Wariss H.M."/>
            <person name="Tao L."/>
            <person name="Zhang R."/>
            <person name="Yun Q."/>
            <person name="Hollingsworth P."/>
            <person name="Dao Z."/>
            <person name="Luo G."/>
            <person name="Guo H."/>
            <person name="Ma Y."/>
            <person name="Sun W."/>
        </authorList>
    </citation>
    <scope>NUCLEOTIDE SEQUENCE [LARGE SCALE GENOMIC DNA]</scope>
    <source>
        <strain evidence="8">cv. br00</strain>
    </source>
</reference>